<evidence type="ECO:0000256" key="14">
    <source>
        <dbReference type="ARBA" id="ARBA00048586"/>
    </source>
</evidence>
<keyword evidence="12" id="KW-0594">Phospholipid biosynthesis</keyword>
<comment type="catalytic activity">
    <reaction evidence="14">
        <text>a CDP-1,2-diacyl-sn-glycerol + sn-glycerol 3-phosphate = a 1,2-diacyl-sn-glycero-3-phospho-(1'-sn-glycero-3'-phosphate) + CMP + H(+)</text>
        <dbReference type="Rhea" id="RHEA:12593"/>
        <dbReference type="ChEBI" id="CHEBI:15378"/>
        <dbReference type="ChEBI" id="CHEBI:57597"/>
        <dbReference type="ChEBI" id="CHEBI:58332"/>
        <dbReference type="ChEBI" id="CHEBI:60110"/>
        <dbReference type="ChEBI" id="CHEBI:60377"/>
        <dbReference type="EC" id="2.7.8.5"/>
    </reaction>
</comment>
<evidence type="ECO:0000256" key="10">
    <source>
        <dbReference type="ARBA" id="ARBA00023098"/>
    </source>
</evidence>
<reference evidence="18 19" key="1">
    <citation type="journal article" date="2018" name="Nat. Biotechnol.">
        <title>A standardized bacterial taxonomy based on genome phylogeny substantially revises the tree of life.</title>
        <authorList>
            <person name="Parks D.H."/>
            <person name="Chuvochina M."/>
            <person name="Waite D.W."/>
            <person name="Rinke C."/>
            <person name="Skarshewski A."/>
            <person name="Chaumeil P.A."/>
            <person name="Hugenholtz P."/>
        </authorList>
    </citation>
    <scope>NUCLEOTIDE SEQUENCE [LARGE SCALE GENOMIC DNA]</scope>
    <source>
        <strain evidence="18">UBA9375</strain>
    </source>
</reference>
<dbReference type="PANTHER" id="PTHR14269">
    <property type="entry name" value="CDP-DIACYLGLYCEROL--GLYCEROL-3-PHOSPHATE 3-PHOSPHATIDYLTRANSFERASE-RELATED"/>
    <property type="match status" value="1"/>
</dbReference>
<accession>A0A3D3R7D5</accession>
<proteinExistence type="inferred from homology"/>
<dbReference type="InterPro" id="IPR000462">
    <property type="entry name" value="CDP-OH_P_trans"/>
</dbReference>
<dbReference type="EC" id="2.7.8.5" evidence="4 15"/>
<keyword evidence="9 17" id="KW-1133">Transmembrane helix</keyword>
<evidence type="ECO:0000256" key="3">
    <source>
        <dbReference type="ARBA" id="ARBA00010441"/>
    </source>
</evidence>
<comment type="pathway">
    <text evidence="2">Phospholipid metabolism; phosphatidylglycerol biosynthesis; phosphatidylglycerol from CDP-diacylglycerol: step 1/2.</text>
</comment>
<dbReference type="GO" id="GO:0016020">
    <property type="term" value="C:membrane"/>
    <property type="evidence" value="ECO:0007669"/>
    <property type="project" value="UniProtKB-SubCell"/>
</dbReference>
<keyword evidence="13" id="KW-1208">Phospholipid metabolism</keyword>
<evidence type="ECO:0000256" key="2">
    <source>
        <dbReference type="ARBA" id="ARBA00005042"/>
    </source>
</evidence>
<organism evidence="18 19">
    <name type="scientific">Gimesia maris</name>
    <dbReference type="NCBI Taxonomy" id="122"/>
    <lineage>
        <taxon>Bacteria</taxon>
        <taxon>Pseudomonadati</taxon>
        <taxon>Planctomycetota</taxon>
        <taxon>Planctomycetia</taxon>
        <taxon>Planctomycetales</taxon>
        <taxon>Planctomycetaceae</taxon>
        <taxon>Gimesia</taxon>
    </lineage>
</organism>
<dbReference type="Gene3D" id="1.20.120.1760">
    <property type="match status" value="1"/>
</dbReference>
<evidence type="ECO:0000256" key="5">
    <source>
        <dbReference type="ARBA" id="ARBA00014944"/>
    </source>
</evidence>
<evidence type="ECO:0000256" key="15">
    <source>
        <dbReference type="NCBIfam" id="TIGR00560"/>
    </source>
</evidence>
<evidence type="ECO:0000313" key="18">
    <source>
        <dbReference type="EMBL" id="HCO24804.1"/>
    </source>
</evidence>
<keyword evidence="7 16" id="KW-0808">Transferase</keyword>
<protein>
    <recommendedName>
        <fullName evidence="5 15">CDP-diacylglycerol--glycerol-3-phosphate 3-phosphatidyltransferase</fullName>
        <ecNumber evidence="4 15">2.7.8.5</ecNumber>
    </recommendedName>
</protein>
<name>A0A3D3R7D5_9PLAN</name>
<comment type="similarity">
    <text evidence="3 16">Belongs to the CDP-alcohol phosphatidyltransferase class-I family.</text>
</comment>
<keyword evidence="10" id="KW-0443">Lipid metabolism</keyword>
<sequence>MNSPAEKQSENPQTGSELLGPEIWNLPNLITVSRLVLALVLFVIIYLEGWWKTSAAIFILAAATDFLDGYFARKYNQVTTLGRILDPFVDKIIICGAFIFLLERGPSSGIPSSGINAWFVLIIIGREMFITSLRGYLEQHGRDFSASWSGKIKMGVQCVAVVLCLLSLSPEAPYNSPTFILLRDISIWSAALITLYSGVDYVFRASRILRNKPLS</sequence>
<evidence type="ECO:0000256" key="1">
    <source>
        <dbReference type="ARBA" id="ARBA00004141"/>
    </source>
</evidence>
<dbReference type="PIRSF" id="PIRSF000847">
    <property type="entry name" value="Phos_ph_gly_syn"/>
    <property type="match status" value="1"/>
</dbReference>
<dbReference type="InterPro" id="IPR050324">
    <property type="entry name" value="CDP-alcohol_PTase-I"/>
</dbReference>
<evidence type="ECO:0000256" key="13">
    <source>
        <dbReference type="ARBA" id="ARBA00023264"/>
    </source>
</evidence>
<keyword evidence="8 17" id="KW-0812">Transmembrane</keyword>
<dbReference type="GO" id="GO:0008444">
    <property type="term" value="F:CDP-diacylglycerol-glycerol-3-phosphate 3-phosphatidyltransferase activity"/>
    <property type="evidence" value="ECO:0007669"/>
    <property type="project" value="UniProtKB-UniRule"/>
</dbReference>
<keyword evidence="11 17" id="KW-0472">Membrane</keyword>
<evidence type="ECO:0000313" key="19">
    <source>
        <dbReference type="Proteomes" id="UP000263642"/>
    </source>
</evidence>
<evidence type="ECO:0000256" key="11">
    <source>
        <dbReference type="ARBA" id="ARBA00023136"/>
    </source>
</evidence>
<dbReference type="PROSITE" id="PS00379">
    <property type="entry name" value="CDP_ALCOHOL_P_TRANSF"/>
    <property type="match status" value="1"/>
</dbReference>
<gene>
    <name evidence="18" type="primary">pgsA</name>
    <name evidence="18" type="ORF">DIT97_17910</name>
</gene>
<evidence type="ECO:0000256" key="8">
    <source>
        <dbReference type="ARBA" id="ARBA00022692"/>
    </source>
</evidence>
<dbReference type="InterPro" id="IPR048254">
    <property type="entry name" value="CDP_ALCOHOL_P_TRANSF_CS"/>
</dbReference>
<dbReference type="NCBIfam" id="TIGR00560">
    <property type="entry name" value="pgsA"/>
    <property type="match status" value="1"/>
</dbReference>
<dbReference type="Pfam" id="PF01066">
    <property type="entry name" value="CDP-OH_P_transf"/>
    <property type="match status" value="1"/>
</dbReference>
<evidence type="ECO:0000256" key="17">
    <source>
        <dbReference type="SAM" id="Phobius"/>
    </source>
</evidence>
<keyword evidence="6" id="KW-0444">Lipid biosynthesis</keyword>
<evidence type="ECO:0000256" key="16">
    <source>
        <dbReference type="RuleBase" id="RU003750"/>
    </source>
</evidence>
<dbReference type="PANTHER" id="PTHR14269:SF62">
    <property type="entry name" value="CDP-DIACYLGLYCEROL--GLYCEROL-3-PHOSPHATE 3-PHOSPHATIDYLTRANSFERASE 1, CHLOROPLASTIC"/>
    <property type="match status" value="1"/>
</dbReference>
<comment type="caution">
    <text evidence="18">The sequence shown here is derived from an EMBL/GenBank/DDBJ whole genome shotgun (WGS) entry which is preliminary data.</text>
</comment>
<dbReference type="InterPro" id="IPR004570">
    <property type="entry name" value="Phosphatidylglycerol_P_synth"/>
</dbReference>
<evidence type="ECO:0000256" key="4">
    <source>
        <dbReference type="ARBA" id="ARBA00013170"/>
    </source>
</evidence>
<evidence type="ECO:0000256" key="12">
    <source>
        <dbReference type="ARBA" id="ARBA00023209"/>
    </source>
</evidence>
<evidence type="ECO:0000256" key="9">
    <source>
        <dbReference type="ARBA" id="ARBA00022989"/>
    </source>
</evidence>
<dbReference type="GO" id="GO:0046474">
    <property type="term" value="P:glycerophospholipid biosynthetic process"/>
    <property type="evidence" value="ECO:0007669"/>
    <property type="project" value="TreeGrafter"/>
</dbReference>
<dbReference type="InterPro" id="IPR043130">
    <property type="entry name" value="CDP-OH_PTrfase_TM_dom"/>
</dbReference>
<evidence type="ECO:0000256" key="6">
    <source>
        <dbReference type="ARBA" id="ARBA00022516"/>
    </source>
</evidence>
<dbReference type="Proteomes" id="UP000263642">
    <property type="component" value="Unassembled WGS sequence"/>
</dbReference>
<evidence type="ECO:0000256" key="7">
    <source>
        <dbReference type="ARBA" id="ARBA00022679"/>
    </source>
</evidence>
<comment type="subcellular location">
    <subcellularLocation>
        <location evidence="1">Membrane</location>
        <topology evidence="1">Multi-pass membrane protein</topology>
    </subcellularLocation>
</comment>
<feature type="transmembrane region" description="Helical" evidence="17">
    <location>
        <begin position="26"/>
        <end position="47"/>
    </location>
</feature>
<dbReference type="AlphaFoldDB" id="A0A3D3R7D5"/>
<dbReference type="EMBL" id="DQAY01000108">
    <property type="protein sequence ID" value="HCO24804.1"/>
    <property type="molecule type" value="Genomic_DNA"/>
</dbReference>